<keyword evidence="1" id="KW-0732">Signal</keyword>
<keyword evidence="3" id="KW-1185">Reference proteome</keyword>
<feature type="chain" id="PRO_5045257387" evidence="1">
    <location>
        <begin position="21"/>
        <end position="734"/>
    </location>
</feature>
<dbReference type="EMBL" id="JBCLPP010000015">
    <property type="protein sequence ID" value="MEY8245319.1"/>
    <property type="molecule type" value="Genomic_DNA"/>
</dbReference>
<dbReference type="RefSeq" id="WP_369863395.1">
    <property type="nucleotide sequence ID" value="NZ_JBCLPP010000015.1"/>
</dbReference>
<dbReference type="Gene3D" id="2.60.120.1130">
    <property type="match status" value="1"/>
</dbReference>
<evidence type="ECO:0000313" key="3">
    <source>
        <dbReference type="Proteomes" id="UP001565200"/>
    </source>
</evidence>
<proteinExistence type="predicted"/>
<evidence type="ECO:0000313" key="2">
    <source>
        <dbReference type="EMBL" id="MEY8245319.1"/>
    </source>
</evidence>
<evidence type="ECO:0000256" key="1">
    <source>
        <dbReference type="SAM" id="SignalP"/>
    </source>
</evidence>
<reference evidence="2 3" key="1">
    <citation type="submission" date="2024-03" db="EMBL/GenBank/DDBJ databases">
        <title>Mouse gut bacterial collection (mGBC) of GemPharmatech.</title>
        <authorList>
            <person name="He Y."/>
            <person name="Dong L."/>
            <person name="Wu D."/>
            <person name="Gao X."/>
            <person name="Lin Z."/>
        </authorList>
    </citation>
    <scope>NUCLEOTIDE SEQUENCE [LARGE SCALE GENOMIC DNA]</scope>
    <source>
        <strain evidence="2 3">54-13</strain>
    </source>
</reference>
<dbReference type="Gene3D" id="2.60.40.3140">
    <property type="match status" value="1"/>
</dbReference>
<accession>A0ABV4CZ59</accession>
<organism evidence="2 3">
    <name type="scientific">Heminiphilus faecis</name>
    <dbReference type="NCBI Taxonomy" id="2601703"/>
    <lineage>
        <taxon>Bacteria</taxon>
        <taxon>Pseudomonadati</taxon>
        <taxon>Bacteroidota</taxon>
        <taxon>Bacteroidia</taxon>
        <taxon>Bacteroidales</taxon>
        <taxon>Muribaculaceae</taxon>
        <taxon>Heminiphilus</taxon>
    </lineage>
</organism>
<comment type="caution">
    <text evidence="2">The sequence shown here is derived from an EMBL/GenBank/DDBJ whole genome shotgun (WGS) entry which is preliminary data.</text>
</comment>
<feature type="signal peptide" evidence="1">
    <location>
        <begin position="1"/>
        <end position="20"/>
    </location>
</feature>
<gene>
    <name evidence="2" type="ORF">AAK873_06770</name>
</gene>
<name>A0ABV4CZ59_9BACT</name>
<dbReference type="Proteomes" id="UP001565200">
    <property type="component" value="Unassembled WGS sequence"/>
</dbReference>
<protein>
    <submittedName>
        <fullName evidence="2">DUF3857 domain-containing protein</fullName>
    </submittedName>
</protein>
<sequence length="734" mass="84096">MKKTLLILSMALLWTTQLRADDVAEYKKFAESVRDEVYSMDIPEFKVTDIPEKYKDESAVIIAMYSSLAAEKKTGLAFELWIPSTRARIWADELDRMLIHINDKNALDRFSEFDFAIMGKRDWRDGLSYKANEKVRKVLGAKIIKPDGRVIEVDTDDFLEVEEGKKGEEKRRKLAVPGLEVGDNLDVFFYTSTQLQNLHLDPIDYVFRKDYPVMYYKVHCKIDNDLTTQYRTLNGAPDFSITRDADENFILDTEQTDISAKTPRLWYNALRQSPIIQMRAYNRRSDQYTPKSARKDGVQSNPSVATIKNDALTDIEYGSYNEKIVKDLLNLDFDGGKNVTGKLKNMRKKGLITDDEICDYLYSMLSYRVCAKRVNMNPYKFITMFNEAAAATGLDVKYGIVTPDFYEPLDTLSTMFHILWFGYVENTGKYYLPPAGYYNAPGETAGIFQGEKGQFKPTKRELKKNKNAQGAIVDFKMCSPEENREAVEVNASVDGTALVIDRRVRDYGGMKSSSSELLSEEALNKEYIDVLSRVDIKCIFRENKKAKVEREERYADGRRQQTDDFKAEIKNYHGRDAMEMRSGEIVSTGIDPKNPVLEYRLEYVMDEMVKNAGRNLIIPVGRLINDQLELLPSDRTRTDDVYMSMPREIATDIAIKIPEGYRVSDKTLKSLERNVDNSAGRFKVEVSQTGDKVSVKVLKRYNHKVEAATSWPALVEIVDAASKWQPSTLLLERI</sequence>